<name>A0A0A9BXA6_ARUDO</name>
<evidence type="ECO:0008006" key="3">
    <source>
        <dbReference type="Google" id="ProtNLM"/>
    </source>
</evidence>
<dbReference type="EMBL" id="GBRH01232095">
    <property type="protein sequence ID" value="JAD65800.1"/>
    <property type="molecule type" value="Transcribed_RNA"/>
</dbReference>
<organism evidence="2">
    <name type="scientific">Arundo donax</name>
    <name type="common">Giant reed</name>
    <name type="synonym">Donax arundinaceus</name>
    <dbReference type="NCBI Taxonomy" id="35708"/>
    <lineage>
        <taxon>Eukaryota</taxon>
        <taxon>Viridiplantae</taxon>
        <taxon>Streptophyta</taxon>
        <taxon>Embryophyta</taxon>
        <taxon>Tracheophyta</taxon>
        <taxon>Spermatophyta</taxon>
        <taxon>Magnoliopsida</taxon>
        <taxon>Liliopsida</taxon>
        <taxon>Poales</taxon>
        <taxon>Poaceae</taxon>
        <taxon>PACMAD clade</taxon>
        <taxon>Arundinoideae</taxon>
        <taxon>Arundineae</taxon>
        <taxon>Arundo</taxon>
    </lineage>
</organism>
<accession>A0A0A9BXA6</accession>
<reference evidence="2" key="1">
    <citation type="submission" date="2014-09" db="EMBL/GenBank/DDBJ databases">
        <authorList>
            <person name="Magalhaes I.L.F."/>
            <person name="Oliveira U."/>
            <person name="Santos F.R."/>
            <person name="Vidigal T.H.D.A."/>
            <person name="Brescovit A.D."/>
            <person name="Santos A.J."/>
        </authorList>
    </citation>
    <scope>NUCLEOTIDE SEQUENCE</scope>
    <source>
        <tissue evidence="2">Shoot tissue taken approximately 20 cm above the soil surface</tissue>
    </source>
</reference>
<dbReference type="AlphaFoldDB" id="A0A0A9BXA6"/>
<keyword evidence="1" id="KW-0732">Signal</keyword>
<proteinExistence type="predicted"/>
<feature type="signal peptide" evidence="1">
    <location>
        <begin position="1"/>
        <end position="16"/>
    </location>
</feature>
<evidence type="ECO:0000313" key="2">
    <source>
        <dbReference type="EMBL" id="JAD65800.1"/>
    </source>
</evidence>
<feature type="chain" id="PRO_5002060645" description="Secreted protein" evidence="1">
    <location>
        <begin position="17"/>
        <end position="82"/>
    </location>
</feature>
<reference evidence="2" key="2">
    <citation type="journal article" date="2015" name="Data Brief">
        <title>Shoot transcriptome of the giant reed, Arundo donax.</title>
        <authorList>
            <person name="Barrero R.A."/>
            <person name="Guerrero F.D."/>
            <person name="Moolhuijzen P."/>
            <person name="Goolsby J.A."/>
            <person name="Tidwell J."/>
            <person name="Bellgard S.E."/>
            <person name="Bellgard M.I."/>
        </authorList>
    </citation>
    <scope>NUCLEOTIDE SEQUENCE</scope>
    <source>
        <tissue evidence="2">Shoot tissue taken approximately 20 cm above the soil surface</tissue>
    </source>
</reference>
<sequence length="82" mass="8928">MILVLFCCDFLQCGGGLPSCASVLVVVQGRTSSLPEARRECATALSARSFSHLLPLISVRWPCRTAGSEGPDHWERMPQPDL</sequence>
<evidence type="ECO:0000256" key="1">
    <source>
        <dbReference type="SAM" id="SignalP"/>
    </source>
</evidence>
<protein>
    <recommendedName>
        <fullName evidence="3">Secreted protein</fullName>
    </recommendedName>
</protein>